<gene>
    <name evidence="2" type="ORF">COMA2_80148</name>
</gene>
<dbReference type="PANTHER" id="PTHR10357:SF216">
    <property type="entry name" value="MALTOOLIGOSYL TREHALOSE SYNTHASE-RELATED"/>
    <property type="match status" value="1"/>
</dbReference>
<keyword evidence="3" id="KW-1185">Reference proteome</keyword>
<evidence type="ECO:0000259" key="1">
    <source>
        <dbReference type="SMART" id="SM00642"/>
    </source>
</evidence>
<dbReference type="InterPro" id="IPR006047">
    <property type="entry name" value="GH13_cat_dom"/>
</dbReference>
<dbReference type="SMART" id="SM00642">
    <property type="entry name" value="Aamy"/>
    <property type="match status" value="1"/>
</dbReference>
<dbReference type="CDD" id="cd11336">
    <property type="entry name" value="AmyAc_MTSase"/>
    <property type="match status" value="1"/>
</dbReference>
<dbReference type="RefSeq" id="WP_090902050.1">
    <property type="nucleotide sequence ID" value="NZ_CZPZ01000035.1"/>
</dbReference>
<dbReference type="GO" id="GO:0005992">
    <property type="term" value="P:trehalose biosynthetic process"/>
    <property type="evidence" value="ECO:0007669"/>
    <property type="project" value="TreeGrafter"/>
</dbReference>
<dbReference type="STRING" id="1742973.COMA2_80148"/>
<dbReference type="PANTHER" id="PTHR10357">
    <property type="entry name" value="ALPHA-AMYLASE FAMILY MEMBER"/>
    <property type="match status" value="1"/>
</dbReference>
<dbReference type="Pfam" id="PF00128">
    <property type="entry name" value="Alpha-amylase"/>
    <property type="match status" value="1"/>
</dbReference>
<dbReference type="Proteomes" id="UP000198736">
    <property type="component" value="Unassembled WGS sequence"/>
</dbReference>
<protein>
    <submittedName>
        <fullName evidence="2">Malto-oligosyltrehalose synthase</fullName>
    </submittedName>
</protein>
<proteinExistence type="predicted"/>
<dbReference type="EMBL" id="CZPZ01000035">
    <property type="protein sequence ID" value="CUS39724.1"/>
    <property type="molecule type" value="Genomic_DNA"/>
</dbReference>
<evidence type="ECO:0000313" key="2">
    <source>
        <dbReference type="EMBL" id="CUS39724.1"/>
    </source>
</evidence>
<reference evidence="3" key="1">
    <citation type="submission" date="2015-10" db="EMBL/GenBank/DDBJ databases">
        <authorList>
            <person name="Luecker S."/>
            <person name="Luecker S."/>
        </authorList>
    </citation>
    <scope>NUCLEOTIDE SEQUENCE [LARGE SCALE GENOMIC DNA]</scope>
</reference>
<sequence>MTTTAGECRPGSFPRATYRLQLHRGFTFNDARAIVPYLHVLGISDCYLSPISKAVPGSDHGYDVIDPTVLNPELGTDEEFAEFIAAVKSHGMGVILDVVPNHMGITKALNRWWFDVLENGPSSRYASAFDIDWHPIKRELTDKVLLPILPDQYGAVLEEQDMQVVYEDGAFFLQCQDYRLPLAPKSWANLLSYRLECVIEKSEPTMPVLELQSILTAIRNLPSRDERELERVAERYREKEIIKKRLAALMEEDEGIRAFVMENVRLFNGEKGRSESFDQLDALLNDQVYRLASWKVASEEINYRRFFDINELAAIRMEDETVFQEAHRLLFQLVSDGVVRGCRIDHVDGLYDPGRYLARLRELTRLKQEDGSTPFYIVVEKILGREEPLPDWPIQGTTGYDFLNQVNGLFVACMHEKLFTDLYSKALGREVSYADLAYGCKQLIMRASMASELNVLGNQLNHISERDRRSRDFTLNNLTHAIREIIACFSVYRTYVTEGPDPVTERDASYIHMAVAQAKRRNPAISGQVFDFVRSILLKQRDARNTDDSDNQIRFVMKFQQTTSPVTAKGMEDTAFYRYHRLVSLNEVGGDPEHFGMPVEDFHKRMRDRQVRWPYALSASSTHDTKRSEDARARINVLSELPREWNMRVRRWKRLNRRHRRETEGEVLPDPNDEYLFYQTLIGIWPFEPMNDGAYRSFCARVQRYMRKAANEAKVHTSWINPNPTYDHALQGFVEAVLDRTKTNRFLEDFLPFQARVARYGLYNSLSQLLLKMTAPGIPDFFQGTELWSLHLVDPDNRSAVDYHIRTTMIEQLRRTVEQLGWNRARFVQSLFEQAHDGRIKLYISMMGLDCRRLRPELFQRGEYQPLECDGNKRQHVCAFARIQEGKALVAVVPRLVAVLNPDSQQTPIGEAVWEGSCIAAPPWPGPSEFRHLFTGEIVITESVRGRWVLPLAKVFQHCPIALLERLS</sequence>
<dbReference type="Gene3D" id="3.20.20.80">
    <property type="entry name" value="Glycosidases"/>
    <property type="match status" value="4"/>
</dbReference>
<dbReference type="GO" id="GO:0047470">
    <property type="term" value="F:(1,4)-alpha-D-glucan 1-alpha-D-glucosylmutase activity"/>
    <property type="evidence" value="ECO:0007669"/>
    <property type="project" value="TreeGrafter"/>
</dbReference>
<dbReference type="AlphaFoldDB" id="A0A0S4LQE8"/>
<dbReference type="NCBIfam" id="TIGR02401">
    <property type="entry name" value="trehalose_TreY"/>
    <property type="match status" value="1"/>
</dbReference>
<organism evidence="2 3">
    <name type="scientific">Candidatus Nitrospira nitrificans</name>
    <dbReference type="NCBI Taxonomy" id="1742973"/>
    <lineage>
        <taxon>Bacteria</taxon>
        <taxon>Pseudomonadati</taxon>
        <taxon>Nitrospirota</taxon>
        <taxon>Nitrospiria</taxon>
        <taxon>Nitrospirales</taxon>
        <taxon>Nitrospiraceae</taxon>
        <taxon>Nitrospira</taxon>
    </lineage>
</organism>
<name>A0A0S4LQE8_9BACT</name>
<feature type="domain" description="Glycosyl hydrolase family 13 catalytic" evidence="1">
    <location>
        <begin position="7"/>
        <end position="525"/>
    </location>
</feature>
<dbReference type="OrthoDB" id="9805159at2"/>
<dbReference type="GO" id="GO:0030980">
    <property type="term" value="P:alpha-glucan catabolic process"/>
    <property type="evidence" value="ECO:0007669"/>
    <property type="project" value="TreeGrafter"/>
</dbReference>
<evidence type="ECO:0000313" key="3">
    <source>
        <dbReference type="Proteomes" id="UP000198736"/>
    </source>
</evidence>
<dbReference type="InterPro" id="IPR012767">
    <property type="entry name" value="Trehalose_TreY"/>
</dbReference>
<dbReference type="InterPro" id="IPR017853">
    <property type="entry name" value="GH"/>
</dbReference>
<dbReference type="SUPFAM" id="SSF51445">
    <property type="entry name" value="(Trans)glycosidases"/>
    <property type="match status" value="1"/>
</dbReference>
<accession>A0A0S4LQE8</accession>